<proteinExistence type="predicted"/>
<evidence type="ECO:0000313" key="1">
    <source>
        <dbReference type="EMBL" id="OQP65841.1"/>
    </source>
</evidence>
<dbReference type="Proteomes" id="UP000192796">
    <property type="component" value="Unassembled WGS sequence"/>
</dbReference>
<gene>
    <name evidence="1" type="ORF">A3860_14705</name>
</gene>
<name>A0A1V9G5C1_9BACT</name>
<keyword evidence="2" id="KW-1185">Reference proteome</keyword>
<dbReference type="AlphaFoldDB" id="A0A1V9G5C1"/>
<organism evidence="1 2">
    <name type="scientific">Niastella vici</name>
    <dbReference type="NCBI Taxonomy" id="1703345"/>
    <lineage>
        <taxon>Bacteria</taxon>
        <taxon>Pseudomonadati</taxon>
        <taxon>Bacteroidota</taxon>
        <taxon>Chitinophagia</taxon>
        <taxon>Chitinophagales</taxon>
        <taxon>Chitinophagaceae</taxon>
        <taxon>Niastella</taxon>
    </lineage>
</organism>
<dbReference type="STRING" id="1703345.A3860_14705"/>
<protein>
    <submittedName>
        <fullName evidence="1">Uncharacterized protein</fullName>
    </submittedName>
</protein>
<dbReference type="EMBL" id="LVYD01000013">
    <property type="protein sequence ID" value="OQP65841.1"/>
    <property type="molecule type" value="Genomic_DNA"/>
</dbReference>
<sequence length="161" mass="19110">MSKTKNKHSIDKEEWRKAKNELVQLIDEFLSASREIGGEPDVDYWVYYFFEPYYLNAGLSVYSNAAATALCMFATHEKIRHHFEQISEDNFEFLCLFLKKLVEFCDYIRSNECNVALLDKCKWEAGHNSHHSLKDIEKEKTRYLYKIKHLKEHTQISKSTM</sequence>
<reference evidence="1 2" key="1">
    <citation type="submission" date="2016-03" db="EMBL/GenBank/DDBJ databases">
        <title>Niastella vici sp. nov., isolated from farmland soil.</title>
        <authorList>
            <person name="Chen L."/>
            <person name="Wang D."/>
            <person name="Yang S."/>
            <person name="Wang G."/>
        </authorList>
    </citation>
    <scope>NUCLEOTIDE SEQUENCE [LARGE SCALE GENOMIC DNA]</scope>
    <source>
        <strain evidence="1 2">DJ57</strain>
    </source>
</reference>
<comment type="caution">
    <text evidence="1">The sequence shown here is derived from an EMBL/GenBank/DDBJ whole genome shotgun (WGS) entry which is preliminary data.</text>
</comment>
<dbReference type="RefSeq" id="WP_081145684.1">
    <property type="nucleotide sequence ID" value="NZ_LVYD01000013.1"/>
</dbReference>
<evidence type="ECO:0000313" key="2">
    <source>
        <dbReference type="Proteomes" id="UP000192796"/>
    </source>
</evidence>
<accession>A0A1V9G5C1</accession>